<dbReference type="InterPro" id="IPR058240">
    <property type="entry name" value="rSAM_sf"/>
</dbReference>
<organism evidence="9">
    <name type="scientific">Desulfovibrio sp. U5L</name>
    <dbReference type="NCBI Taxonomy" id="596152"/>
    <lineage>
        <taxon>Bacteria</taxon>
        <taxon>Pseudomonadati</taxon>
        <taxon>Thermodesulfobacteriota</taxon>
        <taxon>Desulfovibrionia</taxon>
        <taxon>Desulfovibrionales</taxon>
        <taxon>Desulfovibrionaceae</taxon>
        <taxon>Desulfovibrio</taxon>
    </lineage>
</organism>
<keyword evidence="2" id="KW-0004">4Fe-4S</keyword>
<comment type="cofactor">
    <cofactor evidence="1">
        <name>[4Fe-4S] cluster</name>
        <dbReference type="ChEBI" id="CHEBI:49883"/>
    </cofactor>
</comment>
<evidence type="ECO:0000259" key="7">
    <source>
        <dbReference type="Pfam" id="PF04055"/>
    </source>
</evidence>
<keyword evidence="5" id="KW-0408">Iron</keyword>
<dbReference type="GO" id="GO:0051536">
    <property type="term" value="F:iron-sulfur cluster binding"/>
    <property type="evidence" value="ECO:0007669"/>
    <property type="project" value="UniProtKB-KW"/>
</dbReference>
<dbReference type="GO" id="GO:0003824">
    <property type="term" value="F:catalytic activity"/>
    <property type="evidence" value="ECO:0007669"/>
    <property type="project" value="InterPro"/>
</dbReference>
<keyword evidence="4" id="KW-0479">Metal-binding</keyword>
<evidence type="ECO:0000256" key="6">
    <source>
        <dbReference type="ARBA" id="ARBA00023014"/>
    </source>
</evidence>
<evidence type="ECO:0000256" key="5">
    <source>
        <dbReference type="ARBA" id="ARBA00023004"/>
    </source>
</evidence>
<evidence type="ECO:0000256" key="2">
    <source>
        <dbReference type="ARBA" id="ARBA00022485"/>
    </source>
</evidence>
<evidence type="ECO:0000313" key="9">
    <source>
        <dbReference type="EMBL" id="EIG55749.1"/>
    </source>
</evidence>
<dbReference type="Pfam" id="PF04055">
    <property type="entry name" value="Radical_SAM"/>
    <property type="match status" value="1"/>
</dbReference>
<evidence type="ECO:0000256" key="3">
    <source>
        <dbReference type="ARBA" id="ARBA00022691"/>
    </source>
</evidence>
<name>I2Q7J3_9BACT</name>
<keyword evidence="3" id="KW-0949">S-adenosyl-L-methionine</keyword>
<sequence length="363" mass="40383">MRYAQNVKNMNEVFNRHYAAANTAEIISLPEEITLTASLRCNYRCRMCYQSDYAQEMNWSVVERIVPLLPFARTLQIFGGEPLLYKRITDLYRLAHENECYITTISNASLLSDAMIQEIIDNQVHCIKCSIDAGTPETYRKIRGGDFFKVMAGIGRLAQKKLECNSPYPLVDFNFLAMRSNCRELTRLIALAAELNVRAVNVFYPSMHREDLAADCVYFDQATSDAMLAKARAVAARLGVGLNLPPLFSESPPPGGDLRAKRDHCRDPWTKALVAVDGTVSLCCAGDSALGNLAHEDFETLWNGPKAQALRRLVNTPKEPAYCRNCRIRQANPRDPALHMPAAVLEACTASDKATPAGAFVRG</sequence>
<feature type="domain" description="Radical SAM core" evidence="7">
    <location>
        <begin position="39"/>
        <end position="165"/>
    </location>
</feature>
<dbReference type="CDD" id="cd01335">
    <property type="entry name" value="Radical_SAM"/>
    <property type="match status" value="1"/>
</dbReference>
<dbReference type="Pfam" id="PF13186">
    <property type="entry name" value="SPASM"/>
    <property type="match status" value="1"/>
</dbReference>
<evidence type="ECO:0000256" key="1">
    <source>
        <dbReference type="ARBA" id="ARBA00001966"/>
    </source>
</evidence>
<dbReference type="EMBL" id="JH600067">
    <property type="protein sequence ID" value="EIG55749.1"/>
    <property type="molecule type" value="Genomic_DNA"/>
</dbReference>
<dbReference type="eggNOG" id="COG0535">
    <property type="taxonomic scope" value="Bacteria"/>
</dbReference>
<dbReference type="SFLD" id="SFLDG01387">
    <property type="entry name" value="BtrN-like_SPASM_domain_contain"/>
    <property type="match status" value="1"/>
</dbReference>
<dbReference type="AlphaFoldDB" id="I2Q7J3"/>
<dbReference type="InterPro" id="IPR034391">
    <property type="entry name" value="AdoMet-like_SPASM_containing"/>
</dbReference>
<dbReference type="SFLD" id="SFLDS00029">
    <property type="entry name" value="Radical_SAM"/>
    <property type="match status" value="1"/>
</dbReference>
<proteinExistence type="predicted"/>
<keyword evidence="6" id="KW-0411">Iron-sulfur</keyword>
<dbReference type="InterPro" id="IPR050377">
    <property type="entry name" value="Radical_SAM_PqqE_MftC-like"/>
</dbReference>
<evidence type="ECO:0000256" key="4">
    <source>
        <dbReference type="ARBA" id="ARBA00022723"/>
    </source>
</evidence>
<dbReference type="Gene3D" id="3.20.20.70">
    <property type="entry name" value="Aldolase class I"/>
    <property type="match status" value="1"/>
</dbReference>
<dbReference type="SUPFAM" id="SSF102114">
    <property type="entry name" value="Radical SAM enzymes"/>
    <property type="match status" value="1"/>
</dbReference>
<dbReference type="PANTHER" id="PTHR11228:SF7">
    <property type="entry name" value="PQQA PEPTIDE CYCLASE"/>
    <property type="match status" value="1"/>
</dbReference>
<dbReference type="InterPro" id="IPR013785">
    <property type="entry name" value="Aldolase_TIM"/>
</dbReference>
<dbReference type="STRING" id="596152.DesU5LDRAFT_0024"/>
<accession>I2Q7J3</accession>
<gene>
    <name evidence="9" type="ORF">DesU5LDRAFT_0024</name>
</gene>
<evidence type="ECO:0000259" key="8">
    <source>
        <dbReference type="Pfam" id="PF13186"/>
    </source>
</evidence>
<reference evidence="9" key="1">
    <citation type="submission" date="2011-11" db="EMBL/GenBank/DDBJ databases">
        <title>Improved High-Quality Draft sequence of Desulfovibrio sp. U5L.</title>
        <authorList>
            <consortium name="US DOE Joint Genome Institute"/>
            <person name="Lucas S."/>
            <person name="Han J."/>
            <person name="Lapidus A."/>
            <person name="Cheng J.-F."/>
            <person name="Goodwin L."/>
            <person name="Pitluck S."/>
            <person name="Peters L."/>
            <person name="Ovchinnikova G."/>
            <person name="Held B."/>
            <person name="Detter J.C."/>
            <person name="Han C."/>
            <person name="Tapia R."/>
            <person name="Land M."/>
            <person name="Hauser L."/>
            <person name="Kyrpides N."/>
            <person name="Ivanova N."/>
            <person name="Pagani I."/>
            <person name="Gabster J."/>
            <person name="Walker C."/>
            <person name="Stolyar S."/>
            <person name="Stahl D."/>
            <person name="Arkin A."/>
            <person name="Dehal P."/>
            <person name="Hazen T."/>
            <person name="Woyke T."/>
        </authorList>
    </citation>
    <scope>NUCLEOTIDE SEQUENCE [LARGE SCALE GENOMIC DNA]</scope>
    <source>
        <strain evidence="9">U5L</strain>
    </source>
</reference>
<dbReference type="InterPro" id="IPR023885">
    <property type="entry name" value="4Fe4S-binding_SPASM_dom"/>
</dbReference>
<dbReference type="SFLD" id="SFLDG01067">
    <property type="entry name" value="SPASM/twitch_domain_containing"/>
    <property type="match status" value="1"/>
</dbReference>
<dbReference type="GO" id="GO:0046872">
    <property type="term" value="F:metal ion binding"/>
    <property type="evidence" value="ECO:0007669"/>
    <property type="project" value="UniProtKB-KW"/>
</dbReference>
<dbReference type="HOGENOM" id="CLU_009273_1_1_7"/>
<dbReference type="CDD" id="cd21109">
    <property type="entry name" value="SPASM"/>
    <property type="match status" value="1"/>
</dbReference>
<protein>
    <submittedName>
        <fullName evidence="9">Putative Fe-S oxidoreductase</fullName>
    </submittedName>
</protein>
<dbReference type="InterPro" id="IPR007197">
    <property type="entry name" value="rSAM"/>
</dbReference>
<feature type="domain" description="4Fe4S-binding SPASM" evidence="8">
    <location>
        <begin position="265"/>
        <end position="326"/>
    </location>
</feature>
<dbReference type="PANTHER" id="PTHR11228">
    <property type="entry name" value="RADICAL SAM DOMAIN PROTEIN"/>
    <property type="match status" value="1"/>
</dbReference>